<evidence type="ECO:0000313" key="2">
    <source>
        <dbReference type="Proteomes" id="UP000237717"/>
    </source>
</evidence>
<gene>
    <name evidence="1" type="ORF">At1D1609_53040</name>
</gene>
<accession>A0A2L2LLY0</accession>
<proteinExistence type="predicted"/>
<dbReference type="SUPFAM" id="SSF53850">
    <property type="entry name" value="Periplasmic binding protein-like II"/>
    <property type="match status" value="1"/>
</dbReference>
<dbReference type="EMBL" id="CP026927">
    <property type="protein sequence ID" value="AVH45337.1"/>
    <property type="molecule type" value="Genomic_DNA"/>
</dbReference>
<name>A0A2L2LLY0_AGRTU</name>
<sequence>MNLIVERHIASGALVQVLDEWSPMFDGYFLYYPSRRQHLPAFNVIVDALRYRGPA</sequence>
<dbReference type="Proteomes" id="UP000237717">
    <property type="component" value="Plasmid pAt1D1609a"/>
</dbReference>
<reference evidence="1 2" key="1">
    <citation type="submission" date="2018-02" db="EMBL/GenBank/DDBJ databases">
        <title>Complete genome sequence of Agrobacterium tumefaciens 1D1609.</title>
        <authorList>
            <person name="Cho S.-T."/>
            <person name="Haryono M."/>
            <person name="Chang H.-H."/>
            <person name="Santos M.N."/>
            <person name="Lai E.-M."/>
            <person name="Kuo C.-H."/>
        </authorList>
    </citation>
    <scope>NUCLEOTIDE SEQUENCE [LARGE SCALE GENOMIC DNA]</scope>
    <source>
        <strain evidence="1 2">1D1609</strain>
        <plasmid evidence="2">Plasmid pat1d1609a</plasmid>
    </source>
</reference>
<evidence type="ECO:0000313" key="1">
    <source>
        <dbReference type="EMBL" id="AVH45337.1"/>
    </source>
</evidence>
<organism evidence="1 2">
    <name type="scientific">Agrobacterium tumefaciens</name>
    <dbReference type="NCBI Taxonomy" id="358"/>
    <lineage>
        <taxon>Bacteria</taxon>
        <taxon>Pseudomonadati</taxon>
        <taxon>Pseudomonadota</taxon>
        <taxon>Alphaproteobacteria</taxon>
        <taxon>Hyphomicrobiales</taxon>
        <taxon>Rhizobiaceae</taxon>
        <taxon>Rhizobium/Agrobacterium group</taxon>
        <taxon>Agrobacterium</taxon>
        <taxon>Agrobacterium tumefaciens complex</taxon>
    </lineage>
</organism>
<keyword evidence="1" id="KW-0614">Plasmid</keyword>
<dbReference type="Gene3D" id="3.40.190.290">
    <property type="match status" value="1"/>
</dbReference>
<geneLocation type="plasmid" evidence="2">
    <name>pat1d1609a</name>
</geneLocation>
<dbReference type="AlphaFoldDB" id="A0A2L2LLY0"/>
<protein>
    <submittedName>
        <fullName evidence="1">LysR family transcriptional regulator</fullName>
    </submittedName>
</protein>